<feature type="compositionally biased region" description="Pro residues" evidence="1">
    <location>
        <begin position="546"/>
        <end position="565"/>
    </location>
</feature>
<feature type="compositionally biased region" description="Polar residues" evidence="1">
    <location>
        <begin position="88"/>
        <end position="114"/>
    </location>
</feature>
<feature type="compositionally biased region" description="Low complexity" evidence="1">
    <location>
        <begin position="58"/>
        <end position="68"/>
    </location>
</feature>
<reference evidence="2 3" key="1">
    <citation type="submission" date="2019-01" db="EMBL/GenBank/DDBJ databases">
        <title>A draft genome assembly of the solar-powered sea slug Elysia chlorotica.</title>
        <authorList>
            <person name="Cai H."/>
            <person name="Li Q."/>
            <person name="Fang X."/>
            <person name="Li J."/>
            <person name="Curtis N.E."/>
            <person name="Altenburger A."/>
            <person name="Shibata T."/>
            <person name="Feng M."/>
            <person name="Maeda T."/>
            <person name="Schwartz J.A."/>
            <person name="Shigenobu S."/>
            <person name="Lundholm N."/>
            <person name="Nishiyama T."/>
            <person name="Yang H."/>
            <person name="Hasebe M."/>
            <person name="Li S."/>
            <person name="Pierce S.K."/>
            <person name="Wang J."/>
        </authorList>
    </citation>
    <scope>NUCLEOTIDE SEQUENCE [LARGE SCALE GENOMIC DNA]</scope>
    <source>
        <strain evidence="2">EC2010</strain>
        <tissue evidence="2">Whole organism of an adult</tissue>
    </source>
</reference>
<feature type="region of interest" description="Disordered" evidence="1">
    <location>
        <begin position="1"/>
        <end position="603"/>
    </location>
</feature>
<dbReference type="EMBL" id="RQTK01000092">
    <property type="protein sequence ID" value="RUS88139.1"/>
    <property type="molecule type" value="Genomic_DNA"/>
</dbReference>
<evidence type="ECO:0000313" key="3">
    <source>
        <dbReference type="Proteomes" id="UP000271974"/>
    </source>
</evidence>
<dbReference type="Proteomes" id="UP000271974">
    <property type="component" value="Unassembled WGS sequence"/>
</dbReference>
<feature type="compositionally biased region" description="Polar residues" evidence="1">
    <location>
        <begin position="157"/>
        <end position="182"/>
    </location>
</feature>
<accession>A0A433U2S0</accession>
<feature type="non-terminal residue" evidence="2">
    <location>
        <position position="1"/>
    </location>
</feature>
<feature type="compositionally biased region" description="Polar residues" evidence="1">
    <location>
        <begin position="17"/>
        <end position="43"/>
    </location>
</feature>
<protein>
    <submittedName>
        <fullName evidence="2">Uncharacterized protein</fullName>
    </submittedName>
</protein>
<organism evidence="2 3">
    <name type="scientific">Elysia chlorotica</name>
    <name type="common">Eastern emerald elysia</name>
    <name type="synonym">Sea slug</name>
    <dbReference type="NCBI Taxonomy" id="188477"/>
    <lineage>
        <taxon>Eukaryota</taxon>
        <taxon>Metazoa</taxon>
        <taxon>Spiralia</taxon>
        <taxon>Lophotrochozoa</taxon>
        <taxon>Mollusca</taxon>
        <taxon>Gastropoda</taxon>
        <taxon>Heterobranchia</taxon>
        <taxon>Euthyneura</taxon>
        <taxon>Panpulmonata</taxon>
        <taxon>Sacoglossa</taxon>
        <taxon>Placobranchoidea</taxon>
        <taxon>Plakobranchidae</taxon>
        <taxon>Elysia</taxon>
    </lineage>
</organism>
<proteinExistence type="predicted"/>
<feature type="compositionally biased region" description="Low complexity" evidence="1">
    <location>
        <begin position="410"/>
        <end position="437"/>
    </location>
</feature>
<name>A0A433U2S0_ELYCH</name>
<feature type="compositionally biased region" description="Basic and acidic residues" evidence="1">
    <location>
        <begin position="227"/>
        <end position="257"/>
    </location>
</feature>
<feature type="compositionally biased region" description="Basic and acidic residues" evidence="1">
    <location>
        <begin position="45"/>
        <end position="54"/>
    </location>
</feature>
<keyword evidence="3" id="KW-1185">Reference proteome</keyword>
<gene>
    <name evidence="2" type="ORF">EGW08_004101</name>
</gene>
<feature type="compositionally biased region" description="Basic and acidic residues" evidence="1">
    <location>
        <begin position="267"/>
        <end position="285"/>
    </location>
</feature>
<feature type="compositionally biased region" description="Polar residues" evidence="1">
    <location>
        <begin position="398"/>
        <end position="408"/>
    </location>
</feature>
<feature type="compositionally biased region" description="Low complexity" evidence="1">
    <location>
        <begin position="336"/>
        <end position="397"/>
    </location>
</feature>
<feature type="compositionally biased region" description="Basic and acidic residues" evidence="1">
    <location>
        <begin position="497"/>
        <end position="515"/>
    </location>
</feature>
<dbReference type="AlphaFoldDB" id="A0A433U2S0"/>
<feature type="compositionally biased region" description="Polar residues" evidence="1">
    <location>
        <begin position="459"/>
        <end position="478"/>
    </location>
</feature>
<evidence type="ECO:0000256" key="1">
    <source>
        <dbReference type="SAM" id="MobiDB-lite"/>
    </source>
</evidence>
<feature type="non-terminal residue" evidence="2">
    <location>
        <position position="603"/>
    </location>
</feature>
<comment type="caution">
    <text evidence="2">The sequence shown here is derived from an EMBL/GenBank/DDBJ whole genome shotgun (WGS) entry which is preliminary data.</text>
</comment>
<sequence length="603" mass="62366">ADASLNKGETQRGLSVGVNSIVSGNAQKQQPTVSAAEDVSSSEGGVKKNEDSARVEQNPSSSVPSNSSLKPDKAVSGKSDGQEPEAASGQTPVSQSSGENSSAPPASMSSQKPGSASGGSGIKFSIKPLNKSPLKPVAQSNPFSASAGKAAQKAPELTTSSTIPATGVGPTTLQSQSVSEMTEPSKSDLPDALRALMNDVMGGTEAPSSKMLIKKSQRSSATAADVKGNEEESKSKDPAENKEKENGDEIEKRKKEMTASADAMLEAQKRLEDEMEARRILDGLKKKAPAANSAEAEAKPAKPSVDPTPKPTSVPSIDELLDRLKKGGFQFPLQKSSDSNASSTLSSTSLPSAPLTSSSAGENSSASTSVSSSSSSSAAPSVSFPTASSSTTLSLSSNPSVPTYTAPSKSPFSSGNMSPFSSSHPSVTSSSMSPLLSCAQDVDLRIGTHPPQQQQQQPTPSTISVDPALSNTMGPINRSSDRITTRADNCGSPNTFIEDRDDRLLYHQDRDDRFHRPGRGQGPGPKHPLDPHAFPPLPGMYGGAPPRGPPRLPPPPGPDAPPSYQPTPRSVLPPKGRGRAQPPPPGTEFEKPAGVLGITDVDL</sequence>
<evidence type="ECO:0000313" key="2">
    <source>
        <dbReference type="EMBL" id="RUS88139.1"/>
    </source>
</evidence>